<protein>
    <submittedName>
        <fullName evidence="1">Uncharacterized protein</fullName>
    </submittedName>
</protein>
<accession>A0A0A9HLY6</accession>
<dbReference type="EMBL" id="GBRH01163978">
    <property type="protein sequence ID" value="JAE33918.1"/>
    <property type="molecule type" value="Transcribed_RNA"/>
</dbReference>
<proteinExistence type="predicted"/>
<reference evidence="1" key="2">
    <citation type="journal article" date="2015" name="Data Brief">
        <title>Shoot transcriptome of the giant reed, Arundo donax.</title>
        <authorList>
            <person name="Barrero R.A."/>
            <person name="Guerrero F.D."/>
            <person name="Moolhuijzen P."/>
            <person name="Goolsby J.A."/>
            <person name="Tidwell J."/>
            <person name="Bellgard S.E."/>
            <person name="Bellgard M.I."/>
        </authorList>
    </citation>
    <scope>NUCLEOTIDE SEQUENCE</scope>
    <source>
        <tissue evidence="1">Shoot tissue taken approximately 20 cm above the soil surface</tissue>
    </source>
</reference>
<reference evidence="1" key="1">
    <citation type="submission" date="2014-09" db="EMBL/GenBank/DDBJ databases">
        <authorList>
            <person name="Magalhaes I.L.F."/>
            <person name="Oliveira U."/>
            <person name="Santos F.R."/>
            <person name="Vidigal T.H.D.A."/>
            <person name="Brescovit A.D."/>
            <person name="Santos A.J."/>
        </authorList>
    </citation>
    <scope>NUCLEOTIDE SEQUENCE</scope>
    <source>
        <tissue evidence="1">Shoot tissue taken approximately 20 cm above the soil surface</tissue>
    </source>
</reference>
<name>A0A0A9HLY6_ARUDO</name>
<organism evidence="1">
    <name type="scientific">Arundo donax</name>
    <name type="common">Giant reed</name>
    <name type="synonym">Donax arundinaceus</name>
    <dbReference type="NCBI Taxonomy" id="35708"/>
    <lineage>
        <taxon>Eukaryota</taxon>
        <taxon>Viridiplantae</taxon>
        <taxon>Streptophyta</taxon>
        <taxon>Embryophyta</taxon>
        <taxon>Tracheophyta</taxon>
        <taxon>Spermatophyta</taxon>
        <taxon>Magnoliopsida</taxon>
        <taxon>Liliopsida</taxon>
        <taxon>Poales</taxon>
        <taxon>Poaceae</taxon>
        <taxon>PACMAD clade</taxon>
        <taxon>Arundinoideae</taxon>
        <taxon>Arundineae</taxon>
        <taxon>Arundo</taxon>
    </lineage>
</organism>
<sequence length="12" mass="1249">MQGTSGSWSVLP</sequence>
<evidence type="ECO:0000313" key="1">
    <source>
        <dbReference type="EMBL" id="JAE33918.1"/>
    </source>
</evidence>